<dbReference type="AlphaFoldDB" id="A0A9P6D2H3"/>
<organism evidence="2 3">
    <name type="scientific">Pleurotus eryngii</name>
    <name type="common">Boletus of the steppes</name>
    <dbReference type="NCBI Taxonomy" id="5323"/>
    <lineage>
        <taxon>Eukaryota</taxon>
        <taxon>Fungi</taxon>
        <taxon>Dikarya</taxon>
        <taxon>Basidiomycota</taxon>
        <taxon>Agaricomycotina</taxon>
        <taxon>Agaricomycetes</taxon>
        <taxon>Agaricomycetidae</taxon>
        <taxon>Agaricales</taxon>
        <taxon>Pleurotineae</taxon>
        <taxon>Pleurotaceae</taxon>
        <taxon>Pleurotus</taxon>
    </lineage>
</organism>
<accession>A0A9P6D2H3</accession>
<proteinExistence type="predicted"/>
<gene>
    <name evidence="2" type="ORF">BDN71DRAFT_1511669</name>
</gene>
<dbReference type="EMBL" id="MU154653">
    <property type="protein sequence ID" value="KAF9489981.1"/>
    <property type="molecule type" value="Genomic_DNA"/>
</dbReference>
<comment type="caution">
    <text evidence="2">The sequence shown here is derived from an EMBL/GenBank/DDBJ whole genome shotgun (WGS) entry which is preliminary data.</text>
</comment>
<reference evidence="2" key="1">
    <citation type="submission" date="2020-11" db="EMBL/GenBank/DDBJ databases">
        <authorList>
            <consortium name="DOE Joint Genome Institute"/>
            <person name="Ahrendt S."/>
            <person name="Riley R."/>
            <person name="Andreopoulos W."/>
            <person name="Labutti K."/>
            <person name="Pangilinan J."/>
            <person name="Ruiz-Duenas F.J."/>
            <person name="Barrasa J.M."/>
            <person name="Sanchez-Garcia M."/>
            <person name="Camarero S."/>
            <person name="Miyauchi S."/>
            <person name="Serrano A."/>
            <person name="Linde D."/>
            <person name="Babiker R."/>
            <person name="Drula E."/>
            <person name="Ayuso-Fernandez I."/>
            <person name="Pacheco R."/>
            <person name="Padilla G."/>
            <person name="Ferreira P."/>
            <person name="Barriuso J."/>
            <person name="Kellner H."/>
            <person name="Castanera R."/>
            <person name="Alfaro M."/>
            <person name="Ramirez L."/>
            <person name="Pisabarro A.G."/>
            <person name="Kuo A."/>
            <person name="Tritt A."/>
            <person name="Lipzen A."/>
            <person name="He G."/>
            <person name="Yan M."/>
            <person name="Ng V."/>
            <person name="Cullen D."/>
            <person name="Martin F."/>
            <person name="Rosso M.-N."/>
            <person name="Henrissat B."/>
            <person name="Hibbett D."/>
            <person name="Martinez A.T."/>
            <person name="Grigoriev I.V."/>
        </authorList>
    </citation>
    <scope>NUCLEOTIDE SEQUENCE</scope>
    <source>
        <strain evidence="2">ATCC 90797</strain>
    </source>
</reference>
<evidence type="ECO:0000256" key="1">
    <source>
        <dbReference type="SAM" id="MobiDB-lite"/>
    </source>
</evidence>
<name>A0A9P6D2H3_PLEER</name>
<evidence type="ECO:0000313" key="3">
    <source>
        <dbReference type="Proteomes" id="UP000807025"/>
    </source>
</evidence>
<protein>
    <submittedName>
        <fullName evidence="2">Uncharacterized protein</fullName>
    </submittedName>
</protein>
<evidence type="ECO:0000313" key="2">
    <source>
        <dbReference type="EMBL" id="KAF9489981.1"/>
    </source>
</evidence>
<keyword evidence="3" id="KW-1185">Reference proteome</keyword>
<sequence>MATSDDKYPPPLKLAPADLEDDEEVDQGHPSKEEMDSRDTREEAIASYADIPKRPDGTIDNGSAYTLPVV</sequence>
<feature type="compositionally biased region" description="Basic and acidic residues" evidence="1">
    <location>
        <begin position="26"/>
        <end position="44"/>
    </location>
</feature>
<feature type="region of interest" description="Disordered" evidence="1">
    <location>
        <begin position="1"/>
        <end position="70"/>
    </location>
</feature>
<dbReference type="Proteomes" id="UP000807025">
    <property type="component" value="Unassembled WGS sequence"/>
</dbReference>